<dbReference type="InterPro" id="IPR028009">
    <property type="entry name" value="ESCO_Acetyltransf_dom"/>
</dbReference>
<proteinExistence type="predicted"/>
<organism evidence="3 4">
    <name type="scientific">Sporidiobolus salmonicolor</name>
    <name type="common">Yeast-like fungus</name>
    <name type="synonym">Sporobolomyces salmonicolor</name>
    <dbReference type="NCBI Taxonomy" id="5005"/>
    <lineage>
        <taxon>Eukaryota</taxon>
        <taxon>Fungi</taxon>
        <taxon>Dikarya</taxon>
        <taxon>Basidiomycota</taxon>
        <taxon>Pucciniomycotina</taxon>
        <taxon>Microbotryomycetes</taxon>
        <taxon>Sporidiobolales</taxon>
        <taxon>Sporidiobolaceae</taxon>
        <taxon>Sporobolomyces</taxon>
    </lineage>
</organism>
<dbReference type="PANTHER" id="PTHR45884:SF2">
    <property type="entry name" value="N-ACETYLTRANSFERASE ECO"/>
    <property type="match status" value="1"/>
</dbReference>
<feature type="domain" description="N-acetyltransferase ESCO acetyl-transferase" evidence="2">
    <location>
        <begin position="388"/>
        <end position="459"/>
    </location>
</feature>
<dbReference type="AlphaFoldDB" id="A0A0D6EKI5"/>
<keyword evidence="4" id="KW-1185">Reference proteome</keyword>
<feature type="compositionally biased region" description="Low complexity" evidence="1">
    <location>
        <begin position="61"/>
        <end position="70"/>
    </location>
</feature>
<feature type="region of interest" description="Disordered" evidence="1">
    <location>
        <begin position="1"/>
        <end position="30"/>
    </location>
</feature>
<dbReference type="OrthoDB" id="428854at2759"/>
<accession>A0A0D6EKI5</accession>
<dbReference type="Proteomes" id="UP000243876">
    <property type="component" value="Unassembled WGS sequence"/>
</dbReference>
<name>A0A0D6EKI5_SPOSA</name>
<feature type="compositionally biased region" description="Low complexity" evidence="1">
    <location>
        <begin position="160"/>
        <end position="202"/>
    </location>
</feature>
<evidence type="ECO:0000313" key="3">
    <source>
        <dbReference type="EMBL" id="CEQ40494.1"/>
    </source>
</evidence>
<evidence type="ECO:0000256" key="1">
    <source>
        <dbReference type="SAM" id="MobiDB-lite"/>
    </source>
</evidence>
<reference evidence="4" key="1">
    <citation type="submission" date="2015-02" db="EMBL/GenBank/DDBJ databases">
        <authorList>
            <person name="Gon?alves P."/>
        </authorList>
    </citation>
    <scope>NUCLEOTIDE SEQUENCE [LARGE SCALE GENOMIC DNA]</scope>
</reference>
<dbReference type="GO" id="GO:0007064">
    <property type="term" value="P:mitotic sister chromatid cohesion"/>
    <property type="evidence" value="ECO:0007669"/>
    <property type="project" value="TreeGrafter"/>
</dbReference>
<feature type="compositionally biased region" description="Basic residues" evidence="1">
    <location>
        <begin position="1"/>
        <end position="13"/>
    </location>
</feature>
<feature type="region of interest" description="Disordered" evidence="1">
    <location>
        <begin position="46"/>
        <end position="205"/>
    </location>
</feature>
<gene>
    <name evidence="3" type="primary">SPOSA6832_02121</name>
</gene>
<dbReference type="PANTHER" id="PTHR45884">
    <property type="entry name" value="N-ACETYLTRANSFERASE ECO"/>
    <property type="match status" value="1"/>
</dbReference>
<dbReference type="GO" id="GO:0000785">
    <property type="term" value="C:chromatin"/>
    <property type="evidence" value="ECO:0007669"/>
    <property type="project" value="TreeGrafter"/>
</dbReference>
<sequence length="461" mass="49990">MSAVRPKVKRQYGSRKAAASTPAMGDISIPPVRPCFLDNFLFSSSTAPTSDWSDAVEETFSSQSGSMMLGQGDGNDEERSFTPPTSPGPSQEKGEEQGLEEREQENPRRVLRERKSPAKAKALAGDLRSFFTRASPRKKRRLSLSSDEDGDVKGPPNEVASIPRRSSPSSSSRSSVAPSSSASTSTGSTSSPAISSSSRSTSAKGKNKLEQLYLDPFETAGHATLSCAVCALSYARTPDDMSFHAKHHKKVVSGCEWAVSDEPRGVTVVDEAVEWDGKEGGKVLMVDYPTAEASVRRKLKDVLDTIDTELSSISLTPSQLAESKLFLFVTPQRKVVACAVVQRIGAAFQVVRSAKEARDGEEDGRPSTDLLRFGEDQGAIFCSPTPLPTLLGVQRIWTSTSSRRHGLATLLLDQMASRYIYGFPISHERRSVDVAFSQPTGKGQELARRWTGTQAFKVFVD</sequence>
<feature type="compositionally biased region" description="Basic and acidic residues" evidence="1">
    <location>
        <begin position="92"/>
        <end position="116"/>
    </location>
</feature>
<dbReference type="Pfam" id="PF13880">
    <property type="entry name" value="Acetyltransf_13"/>
    <property type="match status" value="1"/>
</dbReference>
<evidence type="ECO:0000313" key="4">
    <source>
        <dbReference type="Proteomes" id="UP000243876"/>
    </source>
</evidence>
<evidence type="ECO:0000259" key="2">
    <source>
        <dbReference type="Pfam" id="PF13880"/>
    </source>
</evidence>
<dbReference type="EMBL" id="CENE01000007">
    <property type="protein sequence ID" value="CEQ40494.1"/>
    <property type="molecule type" value="Genomic_DNA"/>
</dbReference>
<protein>
    <submittedName>
        <fullName evidence="3">SPOSA6832_02121-mRNA-1:cds</fullName>
    </submittedName>
</protein>
<dbReference type="GO" id="GO:0005634">
    <property type="term" value="C:nucleus"/>
    <property type="evidence" value="ECO:0007669"/>
    <property type="project" value="TreeGrafter"/>
</dbReference>
<dbReference type="GO" id="GO:0061733">
    <property type="term" value="F:protein-lysine-acetyltransferase activity"/>
    <property type="evidence" value="ECO:0007669"/>
    <property type="project" value="TreeGrafter"/>
</dbReference>